<evidence type="ECO:0000313" key="4">
    <source>
        <dbReference type="Proteomes" id="UP000192257"/>
    </source>
</evidence>
<evidence type="ECO:0000313" key="3">
    <source>
        <dbReference type="EMBL" id="ORC88241.1"/>
    </source>
</evidence>
<protein>
    <submittedName>
        <fullName evidence="3">Uncharacterized protein</fullName>
    </submittedName>
</protein>
<gene>
    <name evidence="3" type="ORF">TM35_000171130</name>
</gene>
<dbReference type="AlphaFoldDB" id="A0A1X0NUF2"/>
<keyword evidence="4" id="KW-1185">Reference proteome</keyword>
<feature type="coiled-coil region" evidence="1">
    <location>
        <begin position="114"/>
        <end position="265"/>
    </location>
</feature>
<comment type="caution">
    <text evidence="3">The sequence shown here is derived from an EMBL/GenBank/DDBJ whole genome shotgun (WGS) entry which is preliminary data.</text>
</comment>
<dbReference type="EMBL" id="NBCO01000017">
    <property type="protein sequence ID" value="ORC88241.1"/>
    <property type="molecule type" value="Genomic_DNA"/>
</dbReference>
<dbReference type="Proteomes" id="UP000192257">
    <property type="component" value="Unassembled WGS sequence"/>
</dbReference>
<feature type="non-terminal residue" evidence="3">
    <location>
        <position position="358"/>
    </location>
</feature>
<keyword evidence="1" id="KW-0175">Coiled coil</keyword>
<accession>A0A1X0NUF2</accession>
<evidence type="ECO:0000256" key="1">
    <source>
        <dbReference type="SAM" id="Coils"/>
    </source>
</evidence>
<reference evidence="3 4" key="1">
    <citation type="submission" date="2017-03" db="EMBL/GenBank/DDBJ databases">
        <title>An alternative strategy for trypanosome survival in the mammalian bloodstream revealed through genome and transcriptome analysis of the ubiquitous bovine parasite Trypanosoma (Megatrypanum) theileri.</title>
        <authorList>
            <person name="Kelly S."/>
            <person name="Ivens A."/>
            <person name="Mott A."/>
            <person name="O'Neill E."/>
            <person name="Emms D."/>
            <person name="Macleod O."/>
            <person name="Voorheis P."/>
            <person name="Matthews J."/>
            <person name="Matthews K."/>
            <person name="Carrington M."/>
        </authorList>
    </citation>
    <scope>NUCLEOTIDE SEQUENCE [LARGE SCALE GENOMIC DNA]</scope>
    <source>
        <strain evidence="3">Edinburgh</strain>
    </source>
</reference>
<dbReference type="OrthoDB" id="252772at2759"/>
<dbReference type="RefSeq" id="XP_028882307.1">
    <property type="nucleotide sequence ID" value="XM_029026192.1"/>
</dbReference>
<dbReference type="GeneID" id="39985972"/>
<evidence type="ECO:0000256" key="2">
    <source>
        <dbReference type="SAM" id="MobiDB-lite"/>
    </source>
</evidence>
<feature type="region of interest" description="Disordered" evidence="2">
    <location>
        <begin position="324"/>
        <end position="358"/>
    </location>
</feature>
<dbReference type="VEuPathDB" id="TriTrypDB:TM35_000171130"/>
<name>A0A1X0NUF2_9TRYP</name>
<sequence>MSSNTDARRHEIEVRIDAALRNAQYALTVNKEQNIFSAMTETHTALTALSAYLALPNGSPKAAAITHRTAKLWKSIINHFGGGSSSTSICVSRTLSEVDPGDDVWSSEQQLASVASDEKDHQELQEVVERLETLRKEQEETLQKLHTAQEEINTLKNNAEKRNHEFILNEESMKKLQNDNQALKQDLEEECRKTAELEKELENAKEDLQKEENTKKSLQLSLDQLRSAQNTMASGKEKTVDMEEHEALKTQVRILRQALREMNQNSPAAQIKAGKRTLADLEQEHQEQLVALKYTIEQQFNQETKNIQQIADLRKTIDTLNESLSREKERAEQAERAVTDGVRSTEKRHREELSTLQM</sequence>
<organism evidence="3 4">
    <name type="scientific">Trypanosoma theileri</name>
    <dbReference type="NCBI Taxonomy" id="67003"/>
    <lineage>
        <taxon>Eukaryota</taxon>
        <taxon>Discoba</taxon>
        <taxon>Euglenozoa</taxon>
        <taxon>Kinetoplastea</taxon>
        <taxon>Metakinetoplastina</taxon>
        <taxon>Trypanosomatida</taxon>
        <taxon>Trypanosomatidae</taxon>
        <taxon>Trypanosoma</taxon>
    </lineage>
</organism>
<proteinExistence type="predicted"/>